<evidence type="ECO:0000313" key="4">
    <source>
        <dbReference type="Proteomes" id="UP001148203"/>
    </source>
</evidence>
<sequence>MTLDELLQPARFQPLLLALYGPELMPAQLPVLVSQWSKYYFAMLWQAASAGQVPARFDAVTVELDARGLPVTFMAAQAPYCASFSDVLEQHVRPLIARLALLGQLPAAVLWGNAGDYLEQQLKDDPQARALLTSAHSPLFEAVRYEAEGRRRRRTCCLSYKVAWVGYCEHCPLLSGTDQAQ</sequence>
<proteinExistence type="predicted"/>
<dbReference type="Proteomes" id="UP001148203">
    <property type="component" value="Unassembled WGS sequence"/>
</dbReference>
<reference evidence="3 4" key="1">
    <citation type="submission" date="2022-05" db="EMBL/GenBank/DDBJ databases">
        <title>Novel Pseudomonas spp. Isolated from a Rainbow Trout Aquaculture Facility.</title>
        <authorList>
            <person name="Testerman T."/>
            <person name="Graf J."/>
        </authorList>
    </citation>
    <scope>NUCLEOTIDE SEQUENCE [LARGE SCALE GENOMIC DNA]</scope>
    <source>
        <strain evidence="3 4">ID681</strain>
    </source>
</reference>
<feature type="domain" description="Ferric siderophore reductase C-terminal" evidence="2">
    <location>
        <begin position="153"/>
        <end position="173"/>
    </location>
</feature>
<name>A0ABT5NTT5_9PSED</name>
<dbReference type="InterPro" id="IPR022770">
    <property type="entry name" value="IucA/IucC-like_C"/>
</dbReference>
<comment type="caution">
    <text evidence="3">The sequence shown here is derived from an EMBL/GenBank/DDBJ whole genome shotgun (WGS) entry which is preliminary data.</text>
</comment>
<dbReference type="InterPro" id="IPR024726">
    <property type="entry name" value="FhuF_C"/>
</dbReference>
<protein>
    <submittedName>
        <fullName evidence="3">Siderophore-iron reductase FhuF</fullName>
    </submittedName>
</protein>
<evidence type="ECO:0000259" key="2">
    <source>
        <dbReference type="Pfam" id="PF11575"/>
    </source>
</evidence>
<dbReference type="InterPro" id="IPR008090">
    <property type="entry name" value="Fe_iron_reduct"/>
</dbReference>
<dbReference type="EMBL" id="JAMDGY010000032">
    <property type="protein sequence ID" value="MDD0991584.1"/>
    <property type="molecule type" value="Genomic_DNA"/>
</dbReference>
<evidence type="ECO:0000313" key="3">
    <source>
        <dbReference type="EMBL" id="MDD0991584.1"/>
    </source>
</evidence>
<accession>A0ABT5NTT5</accession>
<dbReference type="Pfam" id="PF11575">
    <property type="entry name" value="FhuF_C"/>
    <property type="match status" value="1"/>
</dbReference>
<organism evidence="3 4">
    <name type="scientific">Pseudomonas fontis</name>
    <dbReference type="NCBI Taxonomy" id="2942633"/>
    <lineage>
        <taxon>Bacteria</taxon>
        <taxon>Pseudomonadati</taxon>
        <taxon>Pseudomonadota</taxon>
        <taxon>Gammaproteobacteria</taxon>
        <taxon>Pseudomonadales</taxon>
        <taxon>Pseudomonadaceae</taxon>
        <taxon>Pseudomonas</taxon>
    </lineage>
</organism>
<feature type="domain" description="Aerobactin siderophore biosynthesis IucA/IucC-like C-terminal" evidence="1">
    <location>
        <begin position="72"/>
        <end position="141"/>
    </location>
</feature>
<dbReference type="Pfam" id="PF06276">
    <property type="entry name" value="FhuF"/>
    <property type="match status" value="1"/>
</dbReference>
<keyword evidence="4" id="KW-1185">Reference proteome</keyword>
<dbReference type="NCBIfam" id="TIGR03951">
    <property type="entry name" value="Fe_III_red_FhuF"/>
    <property type="match status" value="1"/>
</dbReference>
<gene>
    <name evidence="3" type="primary">fhuF</name>
    <name evidence="3" type="ORF">M5G11_13650</name>
</gene>
<evidence type="ECO:0000259" key="1">
    <source>
        <dbReference type="Pfam" id="PF06276"/>
    </source>
</evidence>